<organism evidence="2 3">
    <name type="scientific">Elysia marginata</name>
    <dbReference type="NCBI Taxonomy" id="1093978"/>
    <lineage>
        <taxon>Eukaryota</taxon>
        <taxon>Metazoa</taxon>
        <taxon>Spiralia</taxon>
        <taxon>Lophotrochozoa</taxon>
        <taxon>Mollusca</taxon>
        <taxon>Gastropoda</taxon>
        <taxon>Heterobranchia</taxon>
        <taxon>Euthyneura</taxon>
        <taxon>Panpulmonata</taxon>
        <taxon>Sacoglossa</taxon>
        <taxon>Placobranchoidea</taxon>
        <taxon>Plakobranchidae</taxon>
        <taxon>Elysia</taxon>
    </lineage>
</organism>
<dbReference type="AlphaFoldDB" id="A0AAV4JWR6"/>
<accession>A0AAV4JWR6</accession>
<protein>
    <submittedName>
        <fullName evidence="2">Uncharacterized protein</fullName>
    </submittedName>
</protein>
<keyword evidence="3" id="KW-1185">Reference proteome</keyword>
<feature type="region of interest" description="Disordered" evidence="1">
    <location>
        <begin position="393"/>
        <end position="429"/>
    </location>
</feature>
<dbReference type="Proteomes" id="UP000762676">
    <property type="component" value="Unassembled WGS sequence"/>
</dbReference>
<gene>
    <name evidence="2" type="ORF">ElyMa_003431200</name>
</gene>
<dbReference type="EMBL" id="BMAT01007038">
    <property type="protein sequence ID" value="GFS25011.1"/>
    <property type="molecule type" value="Genomic_DNA"/>
</dbReference>
<evidence type="ECO:0000256" key="1">
    <source>
        <dbReference type="SAM" id="MobiDB-lite"/>
    </source>
</evidence>
<proteinExistence type="predicted"/>
<sequence length="429" mass="46266">MDLDLRLMRQLLILNEEIEDLKWRRRHAWGDNCASSQDGSYDMMQSAASLSNKLEMQPALKFSTPSSLSLQLEGDEAARFSVYDDDDHTNTFNRGKRHEQATVKIPCTAAGGASTSSTLPDHAKLISHRNSNSQYKASRTEDSGIVETQNTEPVLSGSNEKNIGVQGLGCNNTTAAMLKSQNKLVRSKKIQSNNSIPVFVNGGNKKSPRNSKKFSHDKGNGNLKTSNLCPSGCSTSHQSTSGNPKRLDAAQSLSIATNFCQTSSKASPCFPSPNSTRTAHVFKSGAKTSSRKTHSPRGAETCTTTIHGGTRAPDVCSITASDTSSKTSAIAKPKQTDKLMATHKAGCSSTSLSANDQIPLSLPGHNPGPAPWHRRKTRTKVTTVVNINARRMPISGVPRPLPRKKTKEPNKVLNGDAESHDSGINDIFN</sequence>
<evidence type="ECO:0000313" key="3">
    <source>
        <dbReference type="Proteomes" id="UP000762676"/>
    </source>
</evidence>
<reference evidence="2 3" key="1">
    <citation type="journal article" date="2021" name="Elife">
        <title>Chloroplast acquisition without the gene transfer in kleptoplastic sea slugs, Plakobranchus ocellatus.</title>
        <authorList>
            <person name="Maeda T."/>
            <person name="Takahashi S."/>
            <person name="Yoshida T."/>
            <person name="Shimamura S."/>
            <person name="Takaki Y."/>
            <person name="Nagai Y."/>
            <person name="Toyoda A."/>
            <person name="Suzuki Y."/>
            <person name="Arimoto A."/>
            <person name="Ishii H."/>
            <person name="Satoh N."/>
            <person name="Nishiyama T."/>
            <person name="Hasebe M."/>
            <person name="Maruyama T."/>
            <person name="Minagawa J."/>
            <person name="Obokata J."/>
            <person name="Shigenobu S."/>
        </authorList>
    </citation>
    <scope>NUCLEOTIDE SEQUENCE [LARGE SCALE GENOMIC DNA]</scope>
</reference>
<evidence type="ECO:0000313" key="2">
    <source>
        <dbReference type="EMBL" id="GFS25011.1"/>
    </source>
</evidence>
<name>A0AAV4JWR6_9GAST</name>
<feature type="region of interest" description="Disordered" evidence="1">
    <location>
        <begin position="195"/>
        <end position="245"/>
    </location>
</feature>
<feature type="compositionally biased region" description="Polar residues" evidence="1">
    <location>
        <begin position="222"/>
        <end position="243"/>
    </location>
</feature>
<comment type="caution">
    <text evidence="2">The sequence shown here is derived from an EMBL/GenBank/DDBJ whole genome shotgun (WGS) entry which is preliminary data.</text>
</comment>
<feature type="region of interest" description="Disordered" evidence="1">
    <location>
        <begin position="283"/>
        <end position="306"/>
    </location>
</feature>